<dbReference type="InterPro" id="IPR000620">
    <property type="entry name" value="EamA_dom"/>
</dbReference>
<evidence type="ECO:0000256" key="2">
    <source>
        <dbReference type="ARBA" id="ARBA00022475"/>
    </source>
</evidence>
<gene>
    <name evidence="8" type="ORF">KZJ38_02540</name>
</gene>
<dbReference type="PANTHER" id="PTHR42920">
    <property type="entry name" value="OS03G0707200 PROTEIN-RELATED"/>
    <property type="match status" value="1"/>
</dbReference>
<feature type="transmembrane region" description="Helical" evidence="6">
    <location>
        <begin position="142"/>
        <end position="160"/>
    </location>
</feature>
<accession>A0ABX8UPJ5</accession>
<sequence>MRVILTLARLIKGIKNFRYCDPGQAGKVAAKHPEISMQAQLSGTARRPRFGVAAILAVVFIWSGWIIVSSWGVHQTLTAWDISFLRFTSAALVTLPLLLRKRLQLRTVFNWRTLVCSLGCGFPYTMLSFIGLEHSPASNAGVVVNGLMPILVACLSFVLLKQRIARAKLLGIALIAIANGLILVDGGLHNFLGMLCFLMAAICLATYTVFMRRWHIATDVMIVSVPWINAILFFPIWLFLAPSTLHEAGAQEMVLQVLFQGVLVSVIALYLMTHAIHALGSVTASTFMGLVPVVAAGLALVVLHEPISALTTIAVIMCSIGIVFYNVWGTRFSSAPAMPEKTRATRLASEETCSE</sequence>
<keyword evidence="9" id="KW-1185">Reference proteome</keyword>
<keyword evidence="3 6" id="KW-0812">Transmembrane</keyword>
<dbReference type="Proteomes" id="UP000826462">
    <property type="component" value="Chromosome 1"/>
</dbReference>
<feature type="transmembrane region" description="Helical" evidence="6">
    <location>
        <begin position="253"/>
        <end position="271"/>
    </location>
</feature>
<evidence type="ECO:0000256" key="5">
    <source>
        <dbReference type="ARBA" id="ARBA00023136"/>
    </source>
</evidence>
<dbReference type="Gene3D" id="1.10.3730.20">
    <property type="match status" value="1"/>
</dbReference>
<evidence type="ECO:0000256" key="1">
    <source>
        <dbReference type="ARBA" id="ARBA00004651"/>
    </source>
</evidence>
<dbReference type="InterPro" id="IPR051258">
    <property type="entry name" value="Diverse_Substrate_Transporter"/>
</dbReference>
<evidence type="ECO:0000313" key="9">
    <source>
        <dbReference type="Proteomes" id="UP000826462"/>
    </source>
</evidence>
<dbReference type="Pfam" id="PF00892">
    <property type="entry name" value="EamA"/>
    <property type="match status" value="2"/>
</dbReference>
<keyword evidence="4 6" id="KW-1133">Transmembrane helix</keyword>
<feature type="transmembrane region" description="Helical" evidence="6">
    <location>
        <begin position="190"/>
        <end position="210"/>
    </location>
</feature>
<dbReference type="InterPro" id="IPR037185">
    <property type="entry name" value="EmrE-like"/>
</dbReference>
<feature type="transmembrane region" description="Helical" evidence="6">
    <location>
        <begin position="50"/>
        <end position="73"/>
    </location>
</feature>
<feature type="transmembrane region" description="Helical" evidence="6">
    <location>
        <begin position="278"/>
        <end position="301"/>
    </location>
</feature>
<proteinExistence type="predicted"/>
<dbReference type="PANTHER" id="PTHR42920:SF11">
    <property type="entry name" value="INNER MEMBRANE PROTEIN YTFF"/>
    <property type="match status" value="1"/>
</dbReference>
<protein>
    <submittedName>
        <fullName evidence="8">DMT family transporter</fullName>
    </submittedName>
</protein>
<evidence type="ECO:0000256" key="6">
    <source>
        <dbReference type="SAM" id="Phobius"/>
    </source>
</evidence>
<feature type="transmembrane region" description="Helical" evidence="6">
    <location>
        <begin position="222"/>
        <end position="241"/>
    </location>
</feature>
<dbReference type="SUPFAM" id="SSF103481">
    <property type="entry name" value="Multidrug resistance efflux transporter EmrE"/>
    <property type="match status" value="2"/>
</dbReference>
<feature type="transmembrane region" description="Helical" evidence="6">
    <location>
        <begin position="111"/>
        <end position="130"/>
    </location>
</feature>
<feature type="transmembrane region" description="Helical" evidence="6">
    <location>
        <begin position="79"/>
        <end position="99"/>
    </location>
</feature>
<evidence type="ECO:0000256" key="3">
    <source>
        <dbReference type="ARBA" id="ARBA00022692"/>
    </source>
</evidence>
<evidence type="ECO:0000256" key="4">
    <source>
        <dbReference type="ARBA" id="ARBA00022989"/>
    </source>
</evidence>
<reference evidence="8 9" key="1">
    <citation type="submission" date="2021-07" db="EMBL/GenBank/DDBJ databases">
        <title>Paraburkholderia edwinii protects Aspergillus sp. from phenazines by acting as a toxin sponge.</title>
        <authorList>
            <person name="Dahlstrom K.M."/>
            <person name="Newman D.K."/>
        </authorList>
    </citation>
    <scope>NUCLEOTIDE SEQUENCE [LARGE SCALE GENOMIC DNA]</scope>
    <source>
        <strain evidence="8 9">Pe01</strain>
    </source>
</reference>
<feature type="domain" description="EamA" evidence="7">
    <location>
        <begin position="50"/>
        <end position="182"/>
    </location>
</feature>
<evidence type="ECO:0000259" key="7">
    <source>
        <dbReference type="Pfam" id="PF00892"/>
    </source>
</evidence>
<feature type="transmembrane region" description="Helical" evidence="6">
    <location>
        <begin position="167"/>
        <end position="184"/>
    </location>
</feature>
<name>A0ABX8UPJ5_9BURK</name>
<evidence type="ECO:0000313" key="8">
    <source>
        <dbReference type="EMBL" id="QYD69282.1"/>
    </source>
</evidence>
<organism evidence="8 9">
    <name type="scientific">Paraburkholderia edwinii</name>
    <dbReference type="NCBI Taxonomy" id="2861782"/>
    <lineage>
        <taxon>Bacteria</taxon>
        <taxon>Pseudomonadati</taxon>
        <taxon>Pseudomonadota</taxon>
        <taxon>Betaproteobacteria</taxon>
        <taxon>Burkholderiales</taxon>
        <taxon>Burkholderiaceae</taxon>
        <taxon>Paraburkholderia</taxon>
    </lineage>
</organism>
<keyword evidence="5 6" id="KW-0472">Membrane</keyword>
<feature type="transmembrane region" description="Helical" evidence="6">
    <location>
        <begin position="307"/>
        <end position="328"/>
    </location>
</feature>
<dbReference type="EMBL" id="CP080095">
    <property type="protein sequence ID" value="QYD69282.1"/>
    <property type="molecule type" value="Genomic_DNA"/>
</dbReference>
<comment type="subcellular location">
    <subcellularLocation>
        <location evidence="1">Cell membrane</location>
        <topology evidence="1">Multi-pass membrane protein</topology>
    </subcellularLocation>
</comment>
<feature type="domain" description="EamA" evidence="7">
    <location>
        <begin position="192"/>
        <end position="325"/>
    </location>
</feature>
<keyword evidence="2" id="KW-1003">Cell membrane</keyword>